<evidence type="ECO:0000313" key="2">
    <source>
        <dbReference type="EMBL" id="GFH33218.1"/>
    </source>
</evidence>
<evidence type="ECO:0000313" key="3">
    <source>
        <dbReference type="Proteomes" id="UP000485058"/>
    </source>
</evidence>
<protein>
    <submittedName>
        <fullName evidence="2">Uncharacterized protein</fullName>
    </submittedName>
</protein>
<feature type="region of interest" description="Disordered" evidence="1">
    <location>
        <begin position="1"/>
        <end position="44"/>
    </location>
</feature>
<feature type="non-terminal residue" evidence="2">
    <location>
        <position position="89"/>
    </location>
</feature>
<reference evidence="2 3" key="1">
    <citation type="submission" date="2020-02" db="EMBL/GenBank/DDBJ databases">
        <title>Draft genome sequence of Haematococcus lacustris strain NIES-144.</title>
        <authorList>
            <person name="Morimoto D."/>
            <person name="Nakagawa S."/>
            <person name="Yoshida T."/>
            <person name="Sawayama S."/>
        </authorList>
    </citation>
    <scope>NUCLEOTIDE SEQUENCE [LARGE SCALE GENOMIC DNA]</scope>
    <source>
        <strain evidence="2 3">NIES-144</strain>
    </source>
</reference>
<dbReference type="EMBL" id="BLLF01008017">
    <property type="protein sequence ID" value="GFH33218.1"/>
    <property type="molecule type" value="Genomic_DNA"/>
</dbReference>
<gene>
    <name evidence="2" type="ORF">HaLaN_32556</name>
</gene>
<proteinExistence type="predicted"/>
<keyword evidence="3" id="KW-1185">Reference proteome</keyword>
<accession>A0A6A0AKU0</accession>
<feature type="region of interest" description="Disordered" evidence="1">
    <location>
        <begin position="69"/>
        <end position="89"/>
    </location>
</feature>
<dbReference type="Proteomes" id="UP000485058">
    <property type="component" value="Unassembled WGS sequence"/>
</dbReference>
<comment type="caution">
    <text evidence="2">The sequence shown here is derived from an EMBL/GenBank/DDBJ whole genome shotgun (WGS) entry which is preliminary data.</text>
</comment>
<organism evidence="2 3">
    <name type="scientific">Haematococcus lacustris</name>
    <name type="common">Green alga</name>
    <name type="synonym">Haematococcus pluvialis</name>
    <dbReference type="NCBI Taxonomy" id="44745"/>
    <lineage>
        <taxon>Eukaryota</taxon>
        <taxon>Viridiplantae</taxon>
        <taxon>Chlorophyta</taxon>
        <taxon>core chlorophytes</taxon>
        <taxon>Chlorophyceae</taxon>
        <taxon>CS clade</taxon>
        <taxon>Chlamydomonadales</taxon>
        <taxon>Haematococcaceae</taxon>
        <taxon>Haematococcus</taxon>
    </lineage>
</organism>
<sequence>MAVPGLKPVAPSTINVSHGSERLSQHLSASRDGPVERDGGGRCIYSPSLPRRVTAEWRLGRVRQCYQKRPLYGGPRPLAAQSDASTHKA</sequence>
<name>A0A6A0AKU0_HAELA</name>
<evidence type="ECO:0000256" key="1">
    <source>
        <dbReference type="SAM" id="MobiDB-lite"/>
    </source>
</evidence>
<dbReference type="AlphaFoldDB" id="A0A6A0AKU0"/>
<feature type="non-terminal residue" evidence="2">
    <location>
        <position position="1"/>
    </location>
</feature>